<evidence type="ECO:0000313" key="2">
    <source>
        <dbReference type="Proteomes" id="UP000299102"/>
    </source>
</evidence>
<name>A0A4C1WYL2_EUMVA</name>
<dbReference type="EMBL" id="BGZK01000662">
    <property type="protein sequence ID" value="GBP55199.1"/>
    <property type="molecule type" value="Genomic_DNA"/>
</dbReference>
<gene>
    <name evidence="1" type="ORF">EVAR_90221_1</name>
</gene>
<keyword evidence="2" id="KW-1185">Reference proteome</keyword>
<sequence>MLGPPHMPEWRCVNVTTVLSLNYYRRIRLKLPRERHGACDNNLTKVKNSSVDSSAVRIAQRHFPVRGQHT</sequence>
<accession>A0A4C1WYL2</accession>
<dbReference type="Proteomes" id="UP000299102">
    <property type="component" value="Unassembled WGS sequence"/>
</dbReference>
<reference evidence="1 2" key="1">
    <citation type="journal article" date="2019" name="Commun. Biol.">
        <title>The bagworm genome reveals a unique fibroin gene that provides high tensile strength.</title>
        <authorList>
            <person name="Kono N."/>
            <person name="Nakamura H."/>
            <person name="Ohtoshi R."/>
            <person name="Tomita M."/>
            <person name="Numata K."/>
            <person name="Arakawa K."/>
        </authorList>
    </citation>
    <scope>NUCLEOTIDE SEQUENCE [LARGE SCALE GENOMIC DNA]</scope>
</reference>
<evidence type="ECO:0000313" key="1">
    <source>
        <dbReference type="EMBL" id="GBP55199.1"/>
    </source>
</evidence>
<proteinExistence type="predicted"/>
<organism evidence="1 2">
    <name type="scientific">Eumeta variegata</name>
    <name type="common">Bagworm moth</name>
    <name type="synonym">Eumeta japonica</name>
    <dbReference type="NCBI Taxonomy" id="151549"/>
    <lineage>
        <taxon>Eukaryota</taxon>
        <taxon>Metazoa</taxon>
        <taxon>Ecdysozoa</taxon>
        <taxon>Arthropoda</taxon>
        <taxon>Hexapoda</taxon>
        <taxon>Insecta</taxon>
        <taxon>Pterygota</taxon>
        <taxon>Neoptera</taxon>
        <taxon>Endopterygota</taxon>
        <taxon>Lepidoptera</taxon>
        <taxon>Glossata</taxon>
        <taxon>Ditrysia</taxon>
        <taxon>Tineoidea</taxon>
        <taxon>Psychidae</taxon>
        <taxon>Oiketicinae</taxon>
        <taxon>Eumeta</taxon>
    </lineage>
</organism>
<protein>
    <submittedName>
        <fullName evidence="1">Uncharacterized protein</fullName>
    </submittedName>
</protein>
<dbReference type="AlphaFoldDB" id="A0A4C1WYL2"/>
<comment type="caution">
    <text evidence="1">The sequence shown here is derived from an EMBL/GenBank/DDBJ whole genome shotgun (WGS) entry which is preliminary data.</text>
</comment>